<organism evidence="3 4">
    <name type="scientific">Aureitalea marina</name>
    <dbReference type="NCBI Taxonomy" id="930804"/>
    <lineage>
        <taxon>Bacteria</taxon>
        <taxon>Pseudomonadati</taxon>
        <taxon>Bacteroidota</taxon>
        <taxon>Flavobacteriia</taxon>
        <taxon>Flavobacteriales</taxon>
        <taxon>Flavobacteriaceae</taxon>
        <taxon>Aureitalea</taxon>
    </lineage>
</organism>
<proteinExistence type="inferred from homology"/>
<dbReference type="Proteomes" id="UP000239800">
    <property type="component" value="Unassembled WGS sequence"/>
</dbReference>
<keyword evidence="4" id="KW-1185">Reference proteome</keyword>
<feature type="compositionally biased region" description="Basic and acidic residues" evidence="2">
    <location>
        <begin position="135"/>
        <end position="156"/>
    </location>
</feature>
<feature type="compositionally biased region" description="Polar residues" evidence="2">
    <location>
        <begin position="125"/>
        <end position="134"/>
    </location>
</feature>
<evidence type="ECO:0000313" key="3">
    <source>
        <dbReference type="EMBL" id="PQB05503.1"/>
    </source>
</evidence>
<evidence type="ECO:0000256" key="2">
    <source>
        <dbReference type="SAM" id="MobiDB-lite"/>
    </source>
</evidence>
<accession>A0A2S7KSI5</accession>
<reference evidence="3 4" key="1">
    <citation type="submission" date="2016-11" db="EMBL/GenBank/DDBJ databases">
        <title>Trade-off between light-utilization and light-protection in marine flavobacteria.</title>
        <authorList>
            <person name="Kumagai Y."/>
        </authorList>
    </citation>
    <scope>NUCLEOTIDE SEQUENCE [LARGE SCALE GENOMIC DNA]</scope>
    <source>
        <strain evidence="3 4">NBRC 107741</strain>
    </source>
</reference>
<evidence type="ECO:0000256" key="1">
    <source>
        <dbReference type="ARBA" id="ARBA00044755"/>
    </source>
</evidence>
<evidence type="ECO:0000313" key="4">
    <source>
        <dbReference type="Proteomes" id="UP000239800"/>
    </source>
</evidence>
<sequence>MFSDKNKRTMEQAASQNRINEGTKLKGDIVSSGFFRIDGRIEGNITNPSKIVLGKTGVIVGKMICQDADIEGRFEGNLEVAGTLSLKSSAHIQGDVIVGKLAVEPGATFNATCKMLDGKAPKASVTDTNQVASDNRQEKSHPFDRSKRIQKTKAEQ</sequence>
<dbReference type="AlphaFoldDB" id="A0A2S7KSI5"/>
<dbReference type="EMBL" id="MQUB01000001">
    <property type="protein sequence ID" value="PQB05503.1"/>
    <property type="molecule type" value="Genomic_DNA"/>
</dbReference>
<dbReference type="PANTHER" id="PTHR35024:SF4">
    <property type="entry name" value="POLYMER-FORMING CYTOSKELETAL PROTEIN"/>
    <property type="match status" value="1"/>
</dbReference>
<protein>
    <submittedName>
        <fullName evidence="3">Cell shape determination protein CcmA</fullName>
    </submittedName>
</protein>
<comment type="caution">
    <text evidence="3">The sequence shown here is derived from an EMBL/GenBank/DDBJ whole genome shotgun (WGS) entry which is preliminary data.</text>
</comment>
<dbReference type="InterPro" id="IPR007607">
    <property type="entry name" value="BacA/B"/>
</dbReference>
<name>A0A2S7KSI5_9FLAO</name>
<feature type="region of interest" description="Disordered" evidence="2">
    <location>
        <begin position="119"/>
        <end position="156"/>
    </location>
</feature>
<dbReference type="Pfam" id="PF04519">
    <property type="entry name" value="Bactofilin"/>
    <property type="match status" value="1"/>
</dbReference>
<dbReference type="OrthoDB" id="5432602at2"/>
<gene>
    <name evidence="3" type="ORF">BST85_11820</name>
</gene>
<comment type="similarity">
    <text evidence="1">Belongs to the bactofilin family.</text>
</comment>
<dbReference type="PANTHER" id="PTHR35024">
    <property type="entry name" value="HYPOTHETICAL CYTOSOLIC PROTEIN"/>
    <property type="match status" value="1"/>
</dbReference>